<dbReference type="Proteomes" id="UP001190700">
    <property type="component" value="Unassembled WGS sequence"/>
</dbReference>
<keyword evidence="3" id="KW-1185">Reference proteome</keyword>
<gene>
    <name evidence="2" type="ORF">CYMTET_30830</name>
</gene>
<comment type="caution">
    <text evidence="2">The sequence shown here is derived from an EMBL/GenBank/DDBJ whole genome shotgun (WGS) entry which is preliminary data.</text>
</comment>
<protein>
    <submittedName>
        <fullName evidence="2">Uncharacterized protein</fullName>
    </submittedName>
</protein>
<evidence type="ECO:0000313" key="3">
    <source>
        <dbReference type="Proteomes" id="UP001190700"/>
    </source>
</evidence>
<feature type="region of interest" description="Disordered" evidence="1">
    <location>
        <begin position="200"/>
        <end position="221"/>
    </location>
</feature>
<organism evidence="2 3">
    <name type="scientific">Cymbomonas tetramitiformis</name>
    <dbReference type="NCBI Taxonomy" id="36881"/>
    <lineage>
        <taxon>Eukaryota</taxon>
        <taxon>Viridiplantae</taxon>
        <taxon>Chlorophyta</taxon>
        <taxon>Pyramimonadophyceae</taxon>
        <taxon>Pyramimonadales</taxon>
        <taxon>Pyramimonadaceae</taxon>
        <taxon>Cymbomonas</taxon>
    </lineage>
</organism>
<name>A0AAE0FIA9_9CHLO</name>
<dbReference type="AlphaFoldDB" id="A0AAE0FIA9"/>
<reference evidence="2 3" key="1">
    <citation type="journal article" date="2015" name="Genome Biol. Evol.">
        <title>Comparative Genomics of a Bacterivorous Green Alga Reveals Evolutionary Causalities and Consequences of Phago-Mixotrophic Mode of Nutrition.</title>
        <authorList>
            <person name="Burns J.A."/>
            <person name="Paasch A."/>
            <person name="Narechania A."/>
            <person name="Kim E."/>
        </authorList>
    </citation>
    <scope>NUCLEOTIDE SEQUENCE [LARGE SCALE GENOMIC DNA]</scope>
    <source>
        <strain evidence="2 3">PLY_AMNH</strain>
    </source>
</reference>
<accession>A0AAE0FIA9</accession>
<sequence length="247" mass="25949">FGCLVDCGEDQNIYPVIIEIEADFRTSPTSSLSPFDLMSSVTWNICFDIQNPAVASTYDNICWFKQDQTFDTLLVNVIEKLELPEGTWDMGRGPPAGGDMRAVHLVMGRFHLLDMGRVHLPWDAVHLLAGTWGQSTVGGDMGGSTRWRTWGLSPLAGGTWGSPPAGGPCSPPCHDGAVHLLAGHGPLTGVDMGRGSCMDRWGGPPAGEGRGPPAGECPPAGRTAVHLLAGHEASPPAVVDKGSTVGG</sequence>
<proteinExistence type="predicted"/>
<dbReference type="EMBL" id="LGRX02018024">
    <property type="protein sequence ID" value="KAK3260198.1"/>
    <property type="molecule type" value="Genomic_DNA"/>
</dbReference>
<feature type="non-terminal residue" evidence="2">
    <location>
        <position position="1"/>
    </location>
</feature>
<evidence type="ECO:0000256" key="1">
    <source>
        <dbReference type="SAM" id="MobiDB-lite"/>
    </source>
</evidence>
<evidence type="ECO:0000313" key="2">
    <source>
        <dbReference type="EMBL" id="KAK3260198.1"/>
    </source>
</evidence>